<name>A0ABT2YGC9_9BURK</name>
<dbReference type="RefSeq" id="WP_263571713.1">
    <property type="nucleotide sequence ID" value="NZ_JAJIRN010000006.1"/>
</dbReference>
<sequence length="373" mass="41489">MKTKSNNFRAIYYFKTRAILSVILIFSLCISTAAPLPKIINGEKVGTLTYSGHVKISWCVNSNTLVIAHKTGVDTYQPETLSFTTLALTEVIAEGGIQCKTDPLKVFSHNAGPSSILMQSIDNYYSVAFAQLIGDGSPNIGNILRQTGDDIPKELYKKISTDTGSFDNFKKCLLESKKITKFDFLAVSPKNPFIFLASGSRIYVFDKDDSNCKTYSEFRVPASEANTKQISELNSNFSICYDDPTIEDSWSQKISIFGKSGKLLKTINGVGECEQSPISSKSVSYQIHHERPGPRYHFNGRIYKNSSDRVDILTVNDKLQTKTIAKFNEISTGMVSSITSREGRWLAIKVSASEEDIANSENHTMIHIIKIHN</sequence>
<evidence type="ECO:0000313" key="1">
    <source>
        <dbReference type="EMBL" id="MCV2369116.1"/>
    </source>
</evidence>
<reference evidence="1 2" key="1">
    <citation type="submission" date="2021-11" db="EMBL/GenBank/DDBJ databases">
        <authorList>
            <person name="Liang Q."/>
            <person name="Mou H."/>
            <person name="Liu Z."/>
        </authorList>
    </citation>
    <scope>NUCLEOTIDE SEQUENCE [LARGE SCALE GENOMIC DNA]</scope>
    <source>
        <strain evidence="1 2">CHU3</strain>
    </source>
</reference>
<protein>
    <submittedName>
        <fullName evidence="1">Uncharacterized protein</fullName>
    </submittedName>
</protein>
<gene>
    <name evidence="1" type="ORF">LNV07_13605</name>
</gene>
<proteinExistence type="predicted"/>
<accession>A0ABT2YGC9</accession>
<evidence type="ECO:0000313" key="2">
    <source>
        <dbReference type="Proteomes" id="UP001209701"/>
    </source>
</evidence>
<keyword evidence="2" id="KW-1185">Reference proteome</keyword>
<dbReference type="EMBL" id="JAJIRN010000006">
    <property type="protein sequence ID" value="MCV2369116.1"/>
    <property type="molecule type" value="Genomic_DNA"/>
</dbReference>
<dbReference type="Proteomes" id="UP001209701">
    <property type="component" value="Unassembled WGS sequence"/>
</dbReference>
<organism evidence="1 2">
    <name type="scientific">Roseateles oligotrophus</name>
    <dbReference type="NCBI Taxonomy" id="1769250"/>
    <lineage>
        <taxon>Bacteria</taxon>
        <taxon>Pseudomonadati</taxon>
        <taxon>Pseudomonadota</taxon>
        <taxon>Betaproteobacteria</taxon>
        <taxon>Burkholderiales</taxon>
        <taxon>Sphaerotilaceae</taxon>
        <taxon>Roseateles</taxon>
    </lineage>
</organism>
<comment type="caution">
    <text evidence="1">The sequence shown here is derived from an EMBL/GenBank/DDBJ whole genome shotgun (WGS) entry which is preliminary data.</text>
</comment>